<feature type="non-terminal residue" evidence="6">
    <location>
        <position position="1"/>
    </location>
</feature>
<dbReference type="Gene3D" id="3.80.10.10">
    <property type="entry name" value="Ribonuclease Inhibitor"/>
    <property type="match status" value="2"/>
</dbReference>
<dbReference type="InterPro" id="IPR056789">
    <property type="entry name" value="LRR_R13L1-DRL21"/>
</dbReference>
<dbReference type="PANTHER" id="PTHR36766">
    <property type="entry name" value="PLANT BROAD-SPECTRUM MILDEW RESISTANCE PROTEIN RPW8"/>
    <property type="match status" value="1"/>
</dbReference>
<dbReference type="InterPro" id="IPR036388">
    <property type="entry name" value="WH-like_DNA-bd_sf"/>
</dbReference>
<sequence length="891" mass="101123">VSVILNLELLHSNRSIVHTRLKSTSDTSEPTIFCGRHVEKAKIMDIITGDWSSHYDLTVLPIVGLGGMGKTTLAQHIYNKEAETYFDVRIWACVSTDFSVPRLLKDILESKSLHELSKGLTGTPEKQIEQILTSKRFLLVLDDMWDTVNNDGWDRLLAPFRKGQTKGNMILVTTRSPSVAQIVKVKTTDSTIELEGLDQVAFREFFQSCVFGDDNKSKDDHKELDDIGEEIMKKLKGSPLAAKTSPIDSKEWELQTGDTDIMPALKLSYDFLPFHLQHCFSYCALFPEDYRFTSQQLIHWWTGLGILQPGPQNRSLEEIGQTYLDDLVNHGFIKKDTISSTDTEYSIHDLLHDLGLKVASRECLSLNSSNVVPPAEIWPSVRHLSIILDSVDDGKIADFISGLRELVFGRRLKIDNLQTLMVFGKLDENFTDFLGYLIKKASSLRVVNLENMQSRMEFPTLCHLRYLRLGCKRDLWLGLEPQLEIHLPSMLSRFYHLRILDLQEWNGFKSHLPRDVSNLTKLSHFDVWHHDFHPDICNVGKLHLLQELNKFEVRNESTGFELKELGKLNKLRELGIYALERINTKEEAAEAKLIEKQWLQKLELVWSRSVPGFLCDGEGLVLEGLRTPRNLQSLRIVGHGSHSGPTWLGSKQHSPKALQLLYLKGVNWELLKELGPGYFAKTLKSLTLIGLTGLESWVPGDHGHLLSSLEKLQITECSPLVSGYPLVSLFIQHSPILSHLVTDDLTGALAVPTCSILSSSLSRLILSGSEGVKSFTEQQEDVLVLLTSLQYLKLDYFPSLLCLPAGLHKLGNLKTLEISCCSSLRSLPENGLPSSLQEFISREDCFHKRCNEELNTACKNYTRDHPGIKLQFLEDNTLYKIREWHKIRNLW</sequence>
<organism evidence="6 7">
    <name type="scientific">Sorghum bicolor</name>
    <name type="common">Sorghum</name>
    <name type="synonym">Sorghum vulgare</name>
    <dbReference type="NCBI Taxonomy" id="4558"/>
    <lineage>
        <taxon>Eukaryota</taxon>
        <taxon>Viridiplantae</taxon>
        <taxon>Streptophyta</taxon>
        <taxon>Embryophyta</taxon>
        <taxon>Tracheophyta</taxon>
        <taxon>Spermatophyta</taxon>
        <taxon>Magnoliopsida</taxon>
        <taxon>Liliopsida</taxon>
        <taxon>Poales</taxon>
        <taxon>Poaceae</taxon>
        <taxon>PACMAD clade</taxon>
        <taxon>Panicoideae</taxon>
        <taxon>Andropogonodae</taxon>
        <taxon>Andropogoneae</taxon>
        <taxon>Sorghinae</taxon>
        <taxon>Sorghum</taxon>
    </lineage>
</organism>
<dbReference type="Gene3D" id="1.10.10.10">
    <property type="entry name" value="Winged helix-like DNA-binding domain superfamily/Winged helix DNA-binding domain"/>
    <property type="match status" value="1"/>
</dbReference>
<reference evidence="6" key="2">
    <citation type="submission" date="2020-10" db="EMBL/GenBank/DDBJ databases">
        <authorList>
            <person name="Cooper E.A."/>
            <person name="Brenton Z.W."/>
            <person name="Flinn B.S."/>
            <person name="Jenkins J."/>
            <person name="Shu S."/>
            <person name="Flowers D."/>
            <person name="Luo F."/>
            <person name="Wang Y."/>
            <person name="Xia P."/>
            <person name="Barry K."/>
            <person name="Daum C."/>
            <person name="Lipzen A."/>
            <person name="Yoshinaga Y."/>
            <person name="Schmutz J."/>
            <person name="Saski C."/>
            <person name="Vermerris W."/>
            <person name="Kresovich S."/>
        </authorList>
    </citation>
    <scope>NUCLEOTIDE SEQUENCE</scope>
</reference>
<accession>A0A921QDY0</accession>
<dbReference type="GO" id="GO:0006952">
    <property type="term" value="P:defense response"/>
    <property type="evidence" value="ECO:0007669"/>
    <property type="project" value="UniProtKB-KW"/>
</dbReference>
<dbReference type="Pfam" id="PF23559">
    <property type="entry name" value="WHD_DRP"/>
    <property type="match status" value="1"/>
</dbReference>
<evidence type="ECO:0000256" key="1">
    <source>
        <dbReference type="ARBA" id="ARBA00022614"/>
    </source>
</evidence>
<proteinExistence type="predicted"/>
<dbReference type="Pfam" id="PF00931">
    <property type="entry name" value="NB-ARC"/>
    <property type="match status" value="1"/>
</dbReference>
<evidence type="ECO:0000256" key="2">
    <source>
        <dbReference type="ARBA" id="ARBA00022821"/>
    </source>
</evidence>
<evidence type="ECO:0000313" key="7">
    <source>
        <dbReference type="Proteomes" id="UP000807115"/>
    </source>
</evidence>
<dbReference type="Proteomes" id="UP000807115">
    <property type="component" value="Chromosome 8"/>
</dbReference>
<dbReference type="EMBL" id="CM027687">
    <property type="protein sequence ID" value="KAG0519993.1"/>
    <property type="molecule type" value="Genomic_DNA"/>
</dbReference>
<dbReference type="SUPFAM" id="SSF52058">
    <property type="entry name" value="L domain-like"/>
    <property type="match status" value="1"/>
</dbReference>
<reference evidence="6" key="1">
    <citation type="journal article" date="2019" name="BMC Genomics">
        <title>A new reference genome for Sorghum bicolor reveals high levels of sequence similarity between sweet and grain genotypes: implications for the genetics of sugar metabolism.</title>
        <authorList>
            <person name="Cooper E.A."/>
            <person name="Brenton Z.W."/>
            <person name="Flinn B.S."/>
            <person name="Jenkins J."/>
            <person name="Shu S."/>
            <person name="Flowers D."/>
            <person name="Luo F."/>
            <person name="Wang Y."/>
            <person name="Xia P."/>
            <person name="Barry K."/>
            <person name="Daum C."/>
            <person name="Lipzen A."/>
            <person name="Yoshinaga Y."/>
            <person name="Schmutz J."/>
            <person name="Saski C."/>
            <person name="Vermerris W."/>
            <person name="Kresovich S."/>
        </authorList>
    </citation>
    <scope>NUCLEOTIDE SEQUENCE</scope>
</reference>
<feature type="domain" description="NB-ARC" evidence="3">
    <location>
        <begin position="51"/>
        <end position="212"/>
    </location>
</feature>
<dbReference type="InterPro" id="IPR002182">
    <property type="entry name" value="NB-ARC"/>
</dbReference>
<keyword evidence="2" id="KW-0611">Plant defense</keyword>
<evidence type="ECO:0000259" key="3">
    <source>
        <dbReference type="Pfam" id="PF00931"/>
    </source>
</evidence>
<protein>
    <recommendedName>
        <fullName evidence="8">NB-ARC domain-containing protein</fullName>
    </recommendedName>
</protein>
<evidence type="ECO:0000313" key="6">
    <source>
        <dbReference type="EMBL" id="KAG0519993.1"/>
    </source>
</evidence>
<dbReference type="InterPro" id="IPR027417">
    <property type="entry name" value="P-loop_NTPase"/>
</dbReference>
<dbReference type="SUPFAM" id="SSF52540">
    <property type="entry name" value="P-loop containing nucleoside triphosphate hydrolases"/>
    <property type="match status" value="1"/>
</dbReference>
<dbReference type="Pfam" id="PF25019">
    <property type="entry name" value="LRR_R13L1-DRL21"/>
    <property type="match status" value="1"/>
</dbReference>
<dbReference type="InterPro" id="IPR058922">
    <property type="entry name" value="WHD_DRP"/>
</dbReference>
<feature type="domain" description="R13L1/DRL21-like LRR repeat region" evidence="5">
    <location>
        <begin position="562"/>
        <end position="688"/>
    </location>
</feature>
<dbReference type="PANTHER" id="PTHR36766:SF40">
    <property type="entry name" value="DISEASE RESISTANCE PROTEIN RGA3"/>
    <property type="match status" value="1"/>
</dbReference>
<keyword evidence="1" id="KW-0433">Leucine-rich repeat</keyword>
<evidence type="ECO:0000259" key="4">
    <source>
        <dbReference type="Pfam" id="PF23559"/>
    </source>
</evidence>
<dbReference type="PRINTS" id="PR00364">
    <property type="entry name" value="DISEASERSIST"/>
</dbReference>
<dbReference type="AlphaFoldDB" id="A0A921QDY0"/>
<feature type="domain" description="Disease resistance protein winged helix" evidence="4">
    <location>
        <begin position="285"/>
        <end position="354"/>
    </location>
</feature>
<dbReference type="GO" id="GO:0043531">
    <property type="term" value="F:ADP binding"/>
    <property type="evidence" value="ECO:0007669"/>
    <property type="project" value="InterPro"/>
</dbReference>
<evidence type="ECO:0000259" key="5">
    <source>
        <dbReference type="Pfam" id="PF25019"/>
    </source>
</evidence>
<name>A0A921QDY0_SORBI</name>
<comment type="caution">
    <text evidence="6">The sequence shown here is derived from an EMBL/GenBank/DDBJ whole genome shotgun (WGS) entry which is preliminary data.</text>
</comment>
<dbReference type="InterPro" id="IPR032675">
    <property type="entry name" value="LRR_dom_sf"/>
</dbReference>
<evidence type="ECO:0008006" key="8">
    <source>
        <dbReference type="Google" id="ProtNLM"/>
    </source>
</evidence>
<gene>
    <name evidence="6" type="ORF">BDA96_08G034700</name>
</gene>
<dbReference type="Gene3D" id="3.40.50.300">
    <property type="entry name" value="P-loop containing nucleotide triphosphate hydrolases"/>
    <property type="match status" value="1"/>
</dbReference>